<evidence type="ECO:0000313" key="2">
    <source>
        <dbReference type="EMBL" id="PRY86279.1"/>
    </source>
</evidence>
<keyword evidence="1" id="KW-0472">Membrane</keyword>
<reference evidence="2 3" key="1">
    <citation type="submission" date="2018-03" db="EMBL/GenBank/DDBJ databases">
        <title>Genomic Encyclopedia of Archaeal and Bacterial Type Strains, Phase II (KMG-II): from individual species to whole genera.</title>
        <authorList>
            <person name="Goeker M."/>
        </authorList>
    </citation>
    <scope>NUCLEOTIDE SEQUENCE [LARGE SCALE GENOMIC DNA]</scope>
    <source>
        <strain evidence="2 3">DSM 27929</strain>
    </source>
</reference>
<name>A0A2T0WHU8_9BACT</name>
<keyword evidence="3" id="KW-1185">Reference proteome</keyword>
<protein>
    <submittedName>
        <fullName evidence="2">Uncharacterized protein</fullName>
    </submittedName>
</protein>
<keyword evidence="1" id="KW-1133">Transmembrane helix</keyword>
<sequence length="64" mass="7497">MTVKTLIIFVSILLLLFLSFEVWKFFGKPYLKLSLIGKEFISEADELYAFNDGLEKPYLLAKKY</sequence>
<dbReference type="RefSeq" id="WP_106134613.1">
    <property type="nucleotide sequence ID" value="NZ_PVTR01000009.1"/>
</dbReference>
<dbReference type="AlphaFoldDB" id="A0A2T0WHU8"/>
<feature type="transmembrane region" description="Helical" evidence="1">
    <location>
        <begin position="6"/>
        <end position="26"/>
    </location>
</feature>
<dbReference type="OrthoDB" id="1190228at2"/>
<proteinExistence type="predicted"/>
<organism evidence="2 3">
    <name type="scientific">Mongoliibacter ruber</name>
    <dbReference type="NCBI Taxonomy" id="1750599"/>
    <lineage>
        <taxon>Bacteria</taxon>
        <taxon>Pseudomonadati</taxon>
        <taxon>Bacteroidota</taxon>
        <taxon>Cytophagia</taxon>
        <taxon>Cytophagales</taxon>
        <taxon>Cyclobacteriaceae</taxon>
        <taxon>Mongoliibacter</taxon>
    </lineage>
</organism>
<dbReference type="Proteomes" id="UP000238157">
    <property type="component" value="Unassembled WGS sequence"/>
</dbReference>
<gene>
    <name evidence="2" type="ORF">CLW00_109126</name>
</gene>
<dbReference type="EMBL" id="PVTR01000009">
    <property type="protein sequence ID" value="PRY86279.1"/>
    <property type="molecule type" value="Genomic_DNA"/>
</dbReference>
<accession>A0A2T0WHU8</accession>
<evidence type="ECO:0000313" key="3">
    <source>
        <dbReference type="Proteomes" id="UP000238157"/>
    </source>
</evidence>
<evidence type="ECO:0000256" key="1">
    <source>
        <dbReference type="SAM" id="Phobius"/>
    </source>
</evidence>
<comment type="caution">
    <text evidence="2">The sequence shown here is derived from an EMBL/GenBank/DDBJ whole genome shotgun (WGS) entry which is preliminary data.</text>
</comment>
<keyword evidence="1" id="KW-0812">Transmembrane</keyword>